<dbReference type="EMBL" id="JADYXP020000025">
    <property type="protein sequence ID" value="KAL0100802.1"/>
    <property type="molecule type" value="Genomic_DNA"/>
</dbReference>
<comment type="caution">
    <text evidence="1">The sequence shown here is derived from an EMBL/GenBank/DDBJ whole genome shotgun (WGS) entry which is preliminary data.</text>
</comment>
<sequence>MRTSNRRRKSAGEKRPNAIVWREAIFNKTKLNPFCVLIFYNATNNKRVSPIYREKETCSKEKRQKYRSVQDAVSIYALLNESTFVSASARANTCCKCTVTRINVKRNHCVLKKLCLQLPVFIISIFALFENKVQIFCDIDSLKFIAI</sequence>
<dbReference type="AlphaFoldDB" id="A0AAW2EC42"/>
<evidence type="ECO:0000313" key="2">
    <source>
        <dbReference type="Proteomes" id="UP001430953"/>
    </source>
</evidence>
<proteinExistence type="predicted"/>
<protein>
    <submittedName>
        <fullName evidence="1">Uncharacterized protein</fullName>
    </submittedName>
</protein>
<keyword evidence="2" id="KW-1185">Reference proteome</keyword>
<reference evidence="1 2" key="1">
    <citation type="submission" date="2023-03" db="EMBL/GenBank/DDBJ databases">
        <title>High recombination rates correlate with genetic variation in Cardiocondyla obscurior ants.</title>
        <authorList>
            <person name="Errbii M."/>
        </authorList>
    </citation>
    <scope>NUCLEOTIDE SEQUENCE [LARGE SCALE GENOMIC DNA]</scope>
    <source>
        <strain evidence="1">Alpha-2009</strain>
        <tissue evidence="1">Whole body</tissue>
    </source>
</reference>
<dbReference type="Proteomes" id="UP001430953">
    <property type="component" value="Unassembled WGS sequence"/>
</dbReference>
<name>A0AAW2EC42_9HYME</name>
<accession>A0AAW2EC42</accession>
<organism evidence="1 2">
    <name type="scientific">Cardiocondyla obscurior</name>
    <dbReference type="NCBI Taxonomy" id="286306"/>
    <lineage>
        <taxon>Eukaryota</taxon>
        <taxon>Metazoa</taxon>
        <taxon>Ecdysozoa</taxon>
        <taxon>Arthropoda</taxon>
        <taxon>Hexapoda</taxon>
        <taxon>Insecta</taxon>
        <taxon>Pterygota</taxon>
        <taxon>Neoptera</taxon>
        <taxon>Endopterygota</taxon>
        <taxon>Hymenoptera</taxon>
        <taxon>Apocrita</taxon>
        <taxon>Aculeata</taxon>
        <taxon>Formicoidea</taxon>
        <taxon>Formicidae</taxon>
        <taxon>Myrmicinae</taxon>
        <taxon>Cardiocondyla</taxon>
    </lineage>
</organism>
<evidence type="ECO:0000313" key="1">
    <source>
        <dbReference type="EMBL" id="KAL0100802.1"/>
    </source>
</evidence>
<gene>
    <name evidence="1" type="ORF">PUN28_019290</name>
</gene>